<dbReference type="EMBL" id="JAIQCV010000002">
    <property type="protein sequence ID" value="KAH1120389.1"/>
    <property type="molecule type" value="Genomic_DNA"/>
</dbReference>
<dbReference type="GO" id="GO:0005737">
    <property type="term" value="C:cytoplasm"/>
    <property type="evidence" value="ECO:0007669"/>
    <property type="project" value="TreeGrafter"/>
</dbReference>
<evidence type="ECO:0000313" key="3">
    <source>
        <dbReference type="EMBL" id="KAH1120389.1"/>
    </source>
</evidence>
<protein>
    <recommendedName>
        <fullName evidence="2">Peptidase C14 caspase domain-containing protein</fullName>
    </recommendedName>
</protein>
<accession>A0A9D3W9D9</accession>
<sequence>MVIKTVCFRCRQKLTAPAYVEKITCGQCGEVNPIIKKPSPATSLEQGKISPPLIGKPIEKLKKLLLGNTQRLSDSSGSSSLAPSKLCALDNSGNQLPAKKRAVLCGVSYKKWKYKLKGTINDVMNMKTLLTQTYGFLERNILVSRFNWFILVLTLIDSKSFFGLIPNLIDPTNQSDSNALALTTKKQYLIQPTEEESDTGLIPTKANIENCLKWLVNGCQKGDSLVFYYSGHGLRQPDFNQDERDGFDETICPVDFLREGMIVDNDIYATIVKPLSEGVTLHAIVDACHSGTILDLEHVYERDKRAWVDNSPPSGVRKKTSGGIAYSISACEDNQVAVDTSALNSKTMNGAMTYVLIDVVRGNPNITYGDLFDQIETRIEDANQQGCFGGSRILRKLFGPNLNQKPLLSASEEFPVYERKFKL</sequence>
<dbReference type="PANTHER" id="PTHR48104">
    <property type="entry name" value="METACASPASE-4"/>
    <property type="match status" value="1"/>
</dbReference>
<proteinExistence type="inferred from homology"/>
<keyword evidence="4" id="KW-1185">Reference proteome</keyword>
<dbReference type="InterPro" id="IPR050452">
    <property type="entry name" value="Metacaspase"/>
</dbReference>
<evidence type="ECO:0000256" key="1">
    <source>
        <dbReference type="ARBA" id="ARBA00009005"/>
    </source>
</evidence>
<organism evidence="3 4">
    <name type="scientific">Gossypium stocksii</name>
    <dbReference type="NCBI Taxonomy" id="47602"/>
    <lineage>
        <taxon>Eukaryota</taxon>
        <taxon>Viridiplantae</taxon>
        <taxon>Streptophyta</taxon>
        <taxon>Embryophyta</taxon>
        <taxon>Tracheophyta</taxon>
        <taxon>Spermatophyta</taxon>
        <taxon>Magnoliopsida</taxon>
        <taxon>eudicotyledons</taxon>
        <taxon>Gunneridae</taxon>
        <taxon>Pentapetalae</taxon>
        <taxon>rosids</taxon>
        <taxon>malvids</taxon>
        <taxon>Malvales</taxon>
        <taxon>Malvaceae</taxon>
        <taxon>Malvoideae</taxon>
        <taxon>Gossypium</taxon>
    </lineage>
</organism>
<reference evidence="3 4" key="1">
    <citation type="journal article" date="2021" name="Plant Biotechnol. J.">
        <title>Multi-omics assisted identification of the key and species-specific regulatory components of drought-tolerant mechanisms in Gossypium stocksii.</title>
        <authorList>
            <person name="Yu D."/>
            <person name="Ke L."/>
            <person name="Zhang D."/>
            <person name="Wu Y."/>
            <person name="Sun Y."/>
            <person name="Mei J."/>
            <person name="Sun J."/>
            <person name="Sun Y."/>
        </authorList>
    </citation>
    <scope>NUCLEOTIDE SEQUENCE [LARGE SCALE GENOMIC DNA]</scope>
    <source>
        <strain evidence="4">cv. E1</strain>
        <tissue evidence="3">Leaf</tissue>
    </source>
</reference>
<comment type="caution">
    <text evidence="3">The sequence shown here is derived from an EMBL/GenBank/DDBJ whole genome shotgun (WGS) entry which is preliminary data.</text>
</comment>
<gene>
    <name evidence="3" type="ORF">J1N35_003549</name>
</gene>
<dbReference type="Pfam" id="PF00656">
    <property type="entry name" value="Peptidase_C14"/>
    <property type="match status" value="1"/>
</dbReference>
<name>A0A9D3W9D9_9ROSI</name>
<dbReference type="GO" id="GO:0004197">
    <property type="term" value="F:cysteine-type endopeptidase activity"/>
    <property type="evidence" value="ECO:0007669"/>
    <property type="project" value="InterPro"/>
</dbReference>
<feature type="domain" description="Peptidase C14 caspase" evidence="2">
    <location>
        <begin position="100"/>
        <end position="401"/>
    </location>
</feature>
<dbReference type="InterPro" id="IPR011600">
    <property type="entry name" value="Pept_C14_caspase"/>
</dbReference>
<evidence type="ECO:0000313" key="4">
    <source>
        <dbReference type="Proteomes" id="UP000828251"/>
    </source>
</evidence>
<dbReference type="OrthoDB" id="3223806at2759"/>
<comment type="similarity">
    <text evidence="1">Belongs to the peptidase C14B family.</text>
</comment>
<evidence type="ECO:0000259" key="2">
    <source>
        <dbReference type="Pfam" id="PF00656"/>
    </source>
</evidence>
<dbReference type="Proteomes" id="UP000828251">
    <property type="component" value="Unassembled WGS sequence"/>
</dbReference>
<dbReference type="PANTHER" id="PTHR48104:SF22">
    <property type="entry name" value="METACASPASE-1-LIKE"/>
    <property type="match status" value="1"/>
</dbReference>
<dbReference type="Gene3D" id="3.40.50.12660">
    <property type="match status" value="2"/>
</dbReference>
<dbReference type="GO" id="GO:0006508">
    <property type="term" value="P:proteolysis"/>
    <property type="evidence" value="ECO:0007669"/>
    <property type="project" value="InterPro"/>
</dbReference>
<dbReference type="AlphaFoldDB" id="A0A9D3W9D9"/>